<dbReference type="PANTHER" id="PTHR33495:SF2">
    <property type="entry name" value="ANTI-SIGMA FACTOR ANTAGONIST TM_1081-RELATED"/>
    <property type="match status" value="1"/>
</dbReference>
<dbReference type="InterPro" id="IPR003658">
    <property type="entry name" value="Anti-sigma_ant"/>
</dbReference>
<dbReference type="InterPro" id="IPR002645">
    <property type="entry name" value="STAS_dom"/>
</dbReference>
<dbReference type="Gene3D" id="3.30.750.24">
    <property type="entry name" value="STAS domain"/>
    <property type="match status" value="1"/>
</dbReference>
<accession>A0A401WDL3</accession>
<dbReference type="PANTHER" id="PTHR33495">
    <property type="entry name" value="ANTI-SIGMA FACTOR ANTAGONIST TM_1081-RELATED-RELATED"/>
    <property type="match status" value="1"/>
</dbReference>
<dbReference type="SUPFAM" id="SSF52091">
    <property type="entry name" value="SpoIIaa-like"/>
    <property type="match status" value="1"/>
</dbReference>
<dbReference type="NCBIfam" id="TIGR00377">
    <property type="entry name" value="ant_ant_sig"/>
    <property type="match status" value="1"/>
</dbReference>
<dbReference type="AlphaFoldDB" id="A0A401WDL3"/>
<comment type="caution">
    <text evidence="4">The sequence shown here is derived from an EMBL/GenBank/DDBJ whole genome shotgun (WGS) entry which is preliminary data.</text>
</comment>
<dbReference type="GO" id="GO:0043856">
    <property type="term" value="F:anti-sigma factor antagonist activity"/>
    <property type="evidence" value="ECO:0007669"/>
    <property type="project" value="InterPro"/>
</dbReference>
<dbReference type="PROSITE" id="PS50801">
    <property type="entry name" value="STAS"/>
    <property type="match status" value="1"/>
</dbReference>
<reference evidence="4 5" key="1">
    <citation type="submission" date="2018-11" db="EMBL/GenBank/DDBJ databases">
        <title>Whole genome sequence of Streptomyces paromomycinus NBRC 15454(T).</title>
        <authorList>
            <person name="Komaki H."/>
            <person name="Tamura T."/>
        </authorList>
    </citation>
    <scope>NUCLEOTIDE SEQUENCE [LARGE SCALE GENOMIC DNA]</scope>
    <source>
        <strain evidence="4 5">NBRC 15454</strain>
    </source>
</reference>
<proteinExistence type="inferred from homology"/>
<protein>
    <recommendedName>
        <fullName evidence="2">Anti-sigma factor antagonist</fullName>
    </recommendedName>
</protein>
<feature type="domain" description="STAS" evidence="3">
    <location>
        <begin position="20"/>
        <end position="117"/>
    </location>
</feature>
<evidence type="ECO:0000259" key="3">
    <source>
        <dbReference type="PROSITE" id="PS50801"/>
    </source>
</evidence>
<dbReference type="Pfam" id="PF01740">
    <property type="entry name" value="STAS"/>
    <property type="match status" value="1"/>
</dbReference>
<dbReference type="InterPro" id="IPR036513">
    <property type="entry name" value="STAS_dom_sf"/>
</dbReference>
<keyword evidence="5" id="KW-1185">Reference proteome</keyword>
<evidence type="ECO:0000313" key="4">
    <source>
        <dbReference type="EMBL" id="GCD47359.1"/>
    </source>
</evidence>
<gene>
    <name evidence="4" type="ORF">GKJPGBOP_07125</name>
</gene>
<organism evidence="4 5">
    <name type="scientific">Streptomyces paromomycinus</name>
    <name type="common">Streptomyces rimosus subsp. paromomycinus</name>
    <dbReference type="NCBI Taxonomy" id="92743"/>
    <lineage>
        <taxon>Bacteria</taxon>
        <taxon>Bacillati</taxon>
        <taxon>Actinomycetota</taxon>
        <taxon>Actinomycetes</taxon>
        <taxon>Kitasatosporales</taxon>
        <taxon>Streptomycetaceae</taxon>
        <taxon>Streptomyces</taxon>
    </lineage>
</organism>
<dbReference type="EMBL" id="BHZD01000001">
    <property type="protein sequence ID" value="GCD47359.1"/>
    <property type="molecule type" value="Genomic_DNA"/>
</dbReference>
<comment type="similarity">
    <text evidence="1 2">Belongs to the anti-sigma-factor antagonist family.</text>
</comment>
<evidence type="ECO:0000256" key="2">
    <source>
        <dbReference type="RuleBase" id="RU003749"/>
    </source>
</evidence>
<evidence type="ECO:0000256" key="1">
    <source>
        <dbReference type="ARBA" id="ARBA00009013"/>
    </source>
</evidence>
<dbReference type="CDD" id="cd07043">
    <property type="entry name" value="STAS_anti-anti-sigma_factors"/>
    <property type="match status" value="1"/>
</dbReference>
<sequence length="117" mass="12840">MTERTADAALLTYAVGDQFVLALKGELDLALALTLQPVLGEALPPRPGTVVVNLCQVTFMDCSGLALLCRLRERVVDRGGRLVLLGPRPVVRRLLRLAPLDERFVVIERLLPARTLN</sequence>
<dbReference type="Proteomes" id="UP000286746">
    <property type="component" value="Unassembled WGS sequence"/>
</dbReference>
<dbReference type="RefSeq" id="WP_170251950.1">
    <property type="nucleotide sequence ID" value="NZ_BHZD01000001.1"/>
</dbReference>
<name>A0A401WDL3_STREY</name>
<evidence type="ECO:0000313" key="5">
    <source>
        <dbReference type="Proteomes" id="UP000286746"/>
    </source>
</evidence>